<keyword evidence="10" id="KW-1185">Reference proteome</keyword>
<keyword evidence="4 9" id="KW-0378">Hydrolase</keyword>
<evidence type="ECO:0000259" key="8">
    <source>
        <dbReference type="Pfam" id="PF00933"/>
    </source>
</evidence>
<sequence length="436" mass="44420">MRTTTSFAFPSKSVTAVSKTVMALGLTAVLATGCSNSGAPGSATPTAPHSSPAPPSASSPPAATQSPGTASASRDAGPSLSAAPPTSAAPADTASQQLSRLSLDQRVGQLFMVAAKATGADPGTMTALTTYHTGNVYLSGRSKAGSEATAKVVASLTGTVSPGTTGNLPLFVGTDQEGGNVQVLSGPGFTTIPAATAQAGLGGTRLRSEAAVWGKELRSAGVNVNLAPVLDTVASPEFAPSNGPIGRFQRQYGYSPGTVSELGNAFALGMADAGVAPVVKHFPGLGRVVPNTDVSKDVRDKETTRTDPALAPFRAAIRNGTRWVMLSNAYYDKIDPATIAPFSPVITSMLREDLAFDGIIVSDDLCSAAQLEPWGSADRALNFFGAGGTMMVCADPSRIPAMHQAVVDKAQSDPAFMRKIDDAVLTILRVKAASAL</sequence>
<protein>
    <recommendedName>
        <fullName evidence="3">beta-N-acetylhexosaminidase</fullName>
        <ecNumber evidence="3">3.2.1.52</ecNumber>
    </recommendedName>
</protein>
<dbReference type="GO" id="GO:0005975">
    <property type="term" value="P:carbohydrate metabolic process"/>
    <property type="evidence" value="ECO:0007669"/>
    <property type="project" value="InterPro"/>
</dbReference>
<evidence type="ECO:0000256" key="4">
    <source>
        <dbReference type="ARBA" id="ARBA00022801"/>
    </source>
</evidence>
<dbReference type="Pfam" id="PF00933">
    <property type="entry name" value="Glyco_hydro_3"/>
    <property type="match status" value="1"/>
</dbReference>
<comment type="catalytic activity">
    <reaction evidence="1">
        <text>Hydrolysis of terminal non-reducing N-acetyl-D-hexosamine residues in N-acetyl-beta-D-hexosaminides.</text>
        <dbReference type="EC" id="3.2.1.52"/>
    </reaction>
</comment>
<feature type="region of interest" description="Disordered" evidence="6">
    <location>
        <begin position="37"/>
        <end position="96"/>
    </location>
</feature>
<dbReference type="GO" id="GO:0004563">
    <property type="term" value="F:beta-N-acetylhexosaminidase activity"/>
    <property type="evidence" value="ECO:0007669"/>
    <property type="project" value="UniProtKB-EC"/>
</dbReference>
<keyword evidence="7" id="KW-0732">Signal</keyword>
<evidence type="ECO:0000256" key="3">
    <source>
        <dbReference type="ARBA" id="ARBA00012663"/>
    </source>
</evidence>
<accession>A0AAX3EGR8</accession>
<dbReference type="InterPro" id="IPR036962">
    <property type="entry name" value="Glyco_hydro_3_N_sf"/>
</dbReference>
<dbReference type="EC" id="3.2.1.52" evidence="3"/>
<dbReference type="SUPFAM" id="SSF51445">
    <property type="entry name" value="(Trans)glycosidases"/>
    <property type="match status" value="1"/>
</dbReference>
<feature type="compositionally biased region" description="Low complexity" evidence="6">
    <location>
        <begin position="37"/>
        <end position="50"/>
    </location>
</feature>
<proteinExistence type="inferred from homology"/>
<evidence type="ECO:0000313" key="10">
    <source>
        <dbReference type="Proteomes" id="UP001163293"/>
    </source>
</evidence>
<dbReference type="AlphaFoldDB" id="A0AAX3EGR8"/>
<dbReference type="InterPro" id="IPR001764">
    <property type="entry name" value="Glyco_hydro_3_N"/>
</dbReference>
<name>A0AAX3EGR8_PAEUR</name>
<evidence type="ECO:0000256" key="5">
    <source>
        <dbReference type="ARBA" id="ARBA00023295"/>
    </source>
</evidence>
<feature type="signal peptide" evidence="7">
    <location>
        <begin position="1"/>
        <end position="23"/>
    </location>
</feature>
<dbReference type="PANTHER" id="PTHR30480:SF13">
    <property type="entry name" value="BETA-HEXOSAMINIDASE"/>
    <property type="match status" value="1"/>
</dbReference>
<gene>
    <name evidence="9" type="ORF">NL394_14955</name>
</gene>
<dbReference type="PANTHER" id="PTHR30480">
    <property type="entry name" value="BETA-HEXOSAMINIDASE-RELATED"/>
    <property type="match status" value="1"/>
</dbReference>
<evidence type="ECO:0000313" key="9">
    <source>
        <dbReference type="EMBL" id="UYV96352.1"/>
    </source>
</evidence>
<evidence type="ECO:0000256" key="1">
    <source>
        <dbReference type="ARBA" id="ARBA00001231"/>
    </source>
</evidence>
<organism evidence="9 10">
    <name type="scientific">Paenarthrobacter ureafaciens</name>
    <dbReference type="NCBI Taxonomy" id="37931"/>
    <lineage>
        <taxon>Bacteria</taxon>
        <taxon>Bacillati</taxon>
        <taxon>Actinomycetota</taxon>
        <taxon>Actinomycetes</taxon>
        <taxon>Micrococcales</taxon>
        <taxon>Micrococcaceae</taxon>
        <taxon>Paenarthrobacter</taxon>
    </lineage>
</organism>
<dbReference type="RefSeq" id="WP_139126772.1">
    <property type="nucleotide sequence ID" value="NZ_BDMH01000008.1"/>
</dbReference>
<reference evidence="9" key="1">
    <citation type="submission" date="2022-07" db="EMBL/GenBank/DDBJ databases">
        <authorList>
            <person name="Wu T."/>
        </authorList>
    </citation>
    <scope>NUCLEOTIDE SEQUENCE</scope>
    <source>
        <strain evidence="9">SD-1</strain>
    </source>
</reference>
<evidence type="ECO:0000256" key="6">
    <source>
        <dbReference type="SAM" id="MobiDB-lite"/>
    </source>
</evidence>
<dbReference type="GO" id="GO:0009254">
    <property type="term" value="P:peptidoglycan turnover"/>
    <property type="evidence" value="ECO:0007669"/>
    <property type="project" value="TreeGrafter"/>
</dbReference>
<dbReference type="EMBL" id="CP101185">
    <property type="protein sequence ID" value="UYV96352.1"/>
    <property type="molecule type" value="Genomic_DNA"/>
</dbReference>
<dbReference type="InterPro" id="IPR017853">
    <property type="entry name" value="GH"/>
</dbReference>
<feature type="domain" description="Glycoside hydrolase family 3 N-terminal" evidence="8">
    <location>
        <begin position="103"/>
        <end position="430"/>
    </location>
</feature>
<keyword evidence="5" id="KW-0326">Glycosidase</keyword>
<dbReference type="Gene3D" id="3.20.20.300">
    <property type="entry name" value="Glycoside hydrolase, family 3, N-terminal domain"/>
    <property type="match status" value="1"/>
</dbReference>
<evidence type="ECO:0000256" key="7">
    <source>
        <dbReference type="SAM" id="SignalP"/>
    </source>
</evidence>
<feature type="compositionally biased region" description="Low complexity" evidence="6">
    <location>
        <begin position="59"/>
        <end position="95"/>
    </location>
</feature>
<feature type="chain" id="PRO_5043757771" description="beta-N-acetylhexosaminidase" evidence="7">
    <location>
        <begin position="24"/>
        <end position="436"/>
    </location>
</feature>
<comment type="similarity">
    <text evidence="2">Belongs to the glycosyl hydrolase 3 family.</text>
</comment>
<dbReference type="PROSITE" id="PS51257">
    <property type="entry name" value="PROKAR_LIPOPROTEIN"/>
    <property type="match status" value="1"/>
</dbReference>
<evidence type="ECO:0000256" key="2">
    <source>
        <dbReference type="ARBA" id="ARBA00005336"/>
    </source>
</evidence>
<dbReference type="InterPro" id="IPR050226">
    <property type="entry name" value="NagZ_Beta-hexosaminidase"/>
</dbReference>
<dbReference type="Proteomes" id="UP001163293">
    <property type="component" value="Chromosome"/>
</dbReference>